<dbReference type="PANTHER" id="PTHR46060:SF1">
    <property type="entry name" value="MARINER MOS1 TRANSPOSASE-LIKE PROTEIN"/>
    <property type="match status" value="1"/>
</dbReference>
<dbReference type="Pfam" id="PF01359">
    <property type="entry name" value="Transposase_1"/>
    <property type="match status" value="1"/>
</dbReference>
<dbReference type="PANTHER" id="PTHR46060">
    <property type="entry name" value="MARINER MOS1 TRANSPOSASE-LIKE PROTEIN"/>
    <property type="match status" value="1"/>
</dbReference>
<protein>
    <submittedName>
        <fullName evidence="2">Uncharacterized protein</fullName>
    </submittedName>
</protein>
<dbReference type="Gene3D" id="1.10.10.1450">
    <property type="match status" value="1"/>
</dbReference>
<dbReference type="InterPro" id="IPR036397">
    <property type="entry name" value="RNaseH_sf"/>
</dbReference>
<reference evidence="2 3" key="1">
    <citation type="journal article" date="2017" name="Curr. Biol.">
        <title>The Evolution of Venom by Co-option of Single-Copy Genes.</title>
        <authorList>
            <person name="Martinson E.O."/>
            <person name="Mrinalini"/>
            <person name="Kelkar Y.D."/>
            <person name="Chang C.H."/>
            <person name="Werren J.H."/>
        </authorList>
    </citation>
    <scope>NUCLEOTIDE SEQUENCE [LARGE SCALE GENOMIC DNA]</scope>
    <source>
        <strain evidence="2 3">Alberta</strain>
        <tissue evidence="2">Whole body</tissue>
    </source>
</reference>
<dbReference type="Proteomes" id="UP000215335">
    <property type="component" value="Unassembled WGS sequence"/>
</dbReference>
<dbReference type="Gene3D" id="3.30.420.10">
    <property type="entry name" value="Ribonuclease H-like superfamily/Ribonuclease H"/>
    <property type="match status" value="1"/>
</dbReference>
<dbReference type="InterPro" id="IPR052709">
    <property type="entry name" value="Transposase-MT_Hybrid"/>
</dbReference>
<comment type="caution">
    <text evidence="2">The sequence shown here is derived from an EMBL/GenBank/DDBJ whole genome shotgun (WGS) entry which is preliminary data.</text>
</comment>
<accession>A0A232FBZ3</accession>
<keyword evidence="3" id="KW-1185">Reference proteome</keyword>
<feature type="region of interest" description="Disordered" evidence="1">
    <location>
        <begin position="1"/>
        <end position="43"/>
    </location>
</feature>
<evidence type="ECO:0000313" key="3">
    <source>
        <dbReference type="Proteomes" id="UP000215335"/>
    </source>
</evidence>
<dbReference type="STRING" id="543379.A0A232FBZ3"/>
<dbReference type="OrthoDB" id="10033972at2759"/>
<evidence type="ECO:0000256" key="1">
    <source>
        <dbReference type="SAM" id="MobiDB-lite"/>
    </source>
</evidence>
<gene>
    <name evidence="2" type="ORF">TSAR_005497</name>
</gene>
<evidence type="ECO:0000313" key="2">
    <source>
        <dbReference type="EMBL" id="OXU27857.1"/>
    </source>
</evidence>
<organism evidence="2 3">
    <name type="scientific">Trichomalopsis sarcophagae</name>
    <dbReference type="NCBI Taxonomy" id="543379"/>
    <lineage>
        <taxon>Eukaryota</taxon>
        <taxon>Metazoa</taxon>
        <taxon>Ecdysozoa</taxon>
        <taxon>Arthropoda</taxon>
        <taxon>Hexapoda</taxon>
        <taxon>Insecta</taxon>
        <taxon>Pterygota</taxon>
        <taxon>Neoptera</taxon>
        <taxon>Endopterygota</taxon>
        <taxon>Hymenoptera</taxon>
        <taxon>Apocrita</taxon>
        <taxon>Proctotrupomorpha</taxon>
        <taxon>Chalcidoidea</taxon>
        <taxon>Pteromalidae</taxon>
        <taxon>Pteromalinae</taxon>
        <taxon>Trichomalopsis</taxon>
    </lineage>
</organism>
<dbReference type="GO" id="GO:0003676">
    <property type="term" value="F:nucleic acid binding"/>
    <property type="evidence" value="ECO:0007669"/>
    <property type="project" value="InterPro"/>
</dbReference>
<sequence length="396" mass="46355">MGGEAIVSGHLSRPETYSPVRRRGAAAHVKIESPKESNPSDMDRKDQRVCIKFCVKNEKTEAEIYDMLQKAYGKASLSRYIVYEWVRCFRKDKDLMKDDLWAGKHSASCNDANVDKVRQKIHEDRRLSIKEIADELQLTQESIQSILTVNLGMKRIAAKLVPRFLNDDQKNRRFEVCLELKRRAENNPLFIDSIITGDEMWLYGYDPEAKGPHQYAWKTLNEPWTRKLRQARSNVKTLMIVFFDSQGIIHQEFVPQNQTVTQAYYKEVLIRLREKIRNKRAQLFRNRSWFLHHDNSQGHNGLVIREFLAAKKIPVLPHPSYSPDLSPCDFFLFPRIKFFLKGKTFDDVGTMKKGTIAHLQTLTLQDFQGCFQKLQERWAKCIDMRGEYFDSDKNPF</sequence>
<dbReference type="EMBL" id="NNAY01000529">
    <property type="protein sequence ID" value="OXU27857.1"/>
    <property type="molecule type" value="Genomic_DNA"/>
</dbReference>
<dbReference type="AlphaFoldDB" id="A0A232FBZ3"/>
<proteinExistence type="predicted"/>
<dbReference type="InterPro" id="IPR001888">
    <property type="entry name" value="Transposase_1"/>
</dbReference>
<name>A0A232FBZ3_9HYME</name>